<dbReference type="EMBL" id="CAUYUJ010001558">
    <property type="protein sequence ID" value="CAK0796479.1"/>
    <property type="molecule type" value="Genomic_DNA"/>
</dbReference>
<feature type="compositionally biased region" description="Basic and acidic residues" evidence="2">
    <location>
        <begin position="3117"/>
        <end position="3126"/>
    </location>
</feature>
<feature type="compositionally biased region" description="Basic and acidic residues" evidence="2">
    <location>
        <begin position="2407"/>
        <end position="2419"/>
    </location>
</feature>
<accession>A0ABN9PTG9</accession>
<feature type="coiled-coil region" evidence="1">
    <location>
        <begin position="116"/>
        <end position="203"/>
    </location>
</feature>
<comment type="caution">
    <text evidence="3">The sequence shown here is derived from an EMBL/GenBank/DDBJ whole genome shotgun (WGS) entry which is preliminary data.</text>
</comment>
<evidence type="ECO:0000313" key="4">
    <source>
        <dbReference type="Proteomes" id="UP001189429"/>
    </source>
</evidence>
<feature type="compositionally biased region" description="Basic residues" evidence="2">
    <location>
        <begin position="1867"/>
        <end position="1877"/>
    </location>
</feature>
<feature type="compositionally biased region" description="Low complexity" evidence="2">
    <location>
        <begin position="263"/>
        <end position="278"/>
    </location>
</feature>
<proteinExistence type="predicted"/>
<protein>
    <submittedName>
        <fullName evidence="3">Uncharacterized protein</fullName>
    </submittedName>
</protein>
<feature type="coiled-coil region" evidence="1">
    <location>
        <begin position="2699"/>
        <end position="2726"/>
    </location>
</feature>
<feature type="region of interest" description="Disordered" evidence="2">
    <location>
        <begin position="30"/>
        <end position="82"/>
    </location>
</feature>
<feature type="compositionally biased region" description="Basic and acidic residues" evidence="2">
    <location>
        <begin position="2439"/>
        <end position="2448"/>
    </location>
</feature>
<keyword evidence="4" id="KW-1185">Reference proteome</keyword>
<gene>
    <name evidence="3" type="ORF">PCOR1329_LOCUS5856</name>
</gene>
<evidence type="ECO:0000256" key="2">
    <source>
        <dbReference type="SAM" id="MobiDB-lite"/>
    </source>
</evidence>
<feature type="region of interest" description="Disordered" evidence="2">
    <location>
        <begin position="1075"/>
        <end position="1135"/>
    </location>
</feature>
<feature type="region of interest" description="Disordered" evidence="2">
    <location>
        <begin position="3101"/>
        <end position="3126"/>
    </location>
</feature>
<feature type="compositionally biased region" description="Low complexity" evidence="2">
    <location>
        <begin position="54"/>
        <end position="82"/>
    </location>
</feature>
<feature type="region of interest" description="Disordered" evidence="2">
    <location>
        <begin position="1633"/>
        <end position="1662"/>
    </location>
</feature>
<organism evidence="3 4">
    <name type="scientific">Prorocentrum cordatum</name>
    <dbReference type="NCBI Taxonomy" id="2364126"/>
    <lineage>
        <taxon>Eukaryota</taxon>
        <taxon>Sar</taxon>
        <taxon>Alveolata</taxon>
        <taxon>Dinophyceae</taxon>
        <taxon>Prorocentrales</taxon>
        <taxon>Prorocentraceae</taxon>
        <taxon>Prorocentrum</taxon>
    </lineage>
</organism>
<evidence type="ECO:0000313" key="3">
    <source>
        <dbReference type="EMBL" id="CAK0796479.1"/>
    </source>
</evidence>
<feature type="region of interest" description="Disordered" evidence="2">
    <location>
        <begin position="1826"/>
        <end position="1886"/>
    </location>
</feature>
<feature type="compositionally biased region" description="Basic and acidic residues" evidence="2">
    <location>
        <begin position="306"/>
        <end position="315"/>
    </location>
</feature>
<feature type="compositionally biased region" description="Basic and acidic residues" evidence="2">
    <location>
        <begin position="1077"/>
        <end position="1094"/>
    </location>
</feature>
<evidence type="ECO:0000256" key="1">
    <source>
        <dbReference type="SAM" id="Coils"/>
    </source>
</evidence>
<feature type="region of interest" description="Disordered" evidence="2">
    <location>
        <begin position="989"/>
        <end position="1023"/>
    </location>
</feature>
<feature type="compositionally biased region" description="Basic and acidic residues" evidence="2">
    <location>
        <begin position="1830"/>
        <end position="1844"/>
    </location>
</feature>
<name>A0ABN9PTG9_9DINO</name>
<reference evidence="3" key="1">
    <citation type="submission" date="2023-10" db="EMBL/GenBank/DDBJ databases">
        <authorList>
            <person name="Chen Y."/>
            <person name="Shah S."/>
            <person name="Dougan E. K."/>
            <person name="Thang M."/>
            <person name="Chan C."/>
        </authorList>
    </citation>
    <scope>NUCLEOTIDE SEQUENCE [LARGE SCALE GENOMIC DNA]</scope>
</reference>
<feature type="region of interest" description="Disordered" evidence="2">
    <location>
        <begin position="263"/>
        <end position="315"/>
    </location>
</feature>
<feature type="region of interest" description="Disordered" evidence="2">
    <location>
        <begin position="2924"/>
        <end position="2963"/>
    </location>
</feature>
<dbReference type="Proteomes" id="UP001189429">
    <property type="component" value="Unassembled WGS sequence"/>
</dbReference>
<keyword evidence="1" id="KW-0175">Coiled coil</keyword>
<feature type="compositionally biased region" description="Basic and acidic residues" evidence="2">
    <location>
        <begin position="999"/>
        <end position="1017"/>
    </location>
</feature>
<sequence>MCSCGGWNWDWRTTCLGCGYAAPPWALDAAAKAKPQADKDGWVDQPRGRRAQRQARSAATSAPTSKSQTSASGASGTPSGSGATAIERLQVAVEQLEALQAEPPDGVDCCFTDVVASQLEANRAELAEAQRAAAEQKAPSMPLSTMPHKEANAISKAEKRLRAARQSLEQKQEAQGLVEAQLQKAQEKLAQLASRALHALEEEARVEAAAQLRQRAAEWAGASQVPGLSMQLDKLPEAWGSSNFEVAWAAIRSQVEAVRAQLAEAPAAPRRAPWAESRPMGEISSEGGDHAGGRRPWQPQCAAERGQAERRGDARGEWPKVAQACKRELAAEAEDLALLAARPARRAAGTARFGGTRPLDLGSAQAPPAPGQSGAAAQDVRCGLEEFGANGNVGVRSLEGAGASGSRSGAPPRFVGPQATRLAPHRLGEARGAERSMGSTAFLHASAPTNKEGQLANSGGVAGCRQSLCGVTVSTASSLQLLACSLGPKGFDRDNLAAFGDTVLYQRPRFISVVGLATETFSANGTGLAGPLGVARYVDGDIPLQAVGTEQLVAARFDRAGLQVVRRLRGQHLALSAAKTPCLAPAQGASSGLGPIHQAGPAASSVSGRAVTDNADGELHGWRLAACRSAGALPMGAERGLRMRCGELRRRRNLDPAALRAGHAVQVMAGLLLAGELPPMLMERGLEAAGTRRAKPGAPWKHCARPLDAGKLTRAWIGWRFKPEQCMVADLGDELDLMHRGPQELSWGAGPGARRAPLRHEMRKLSHDTYLLGACISNPRWTQARLLDAREQGQARCSGAERGTSWHRQHGSPVHEAQWYGRGSWLPAHRPPQGRRTDAAGVRCFRRPPDEKLNGKLYLDGATLEPLFGDLRWEGGAIVHRDGGGNLGAEVYGADGRDRCPQRAAKDGEDVEAWLLATLARRGIEHADRLALRRAQMHAVDTPTVGVHQAQAGFVQDFGRWIWCAVILGQGIEAWDGEGLPHAAERRQARFADAGRSQAAEEAKGEGPSAERPRLESTRSTGNSSAAFSASAVAFSILGHALSYACAEKGEDTQELVACSKCGAYMTLDGRSGVKPRLKERCSGDKTDKGDRNQRSLWLRGLDPGGRGPEGSRAARRRAKGEGIPTLRSQGPVPEHAQERCLEWLGTAAEPAADPSATASSAGSAPAAAAELRVAADPAAARVGNLGAFGVADEGLAAAAGTEGGALEGAVRRMGPMAFLSASTPTDKEGPLASSGGVAGWRQGWSGVTMPAASDLQLPACLLYLRGALGPIGFNLGSFAAFGDLVLYQRPRFVPVVGMASETCSTNGTGLARWTCSLTVAKPPGLATFHAAPAGGRPLGVARCVDGDIALQAEGAEQLVAAWVGGQLGVCGKSQGGTPCETLQARNLGSDPASAKWGAHEGRVRAAGVFRRARTLDPIHKAGPAASGGCGRTVAANADGELRSWRLTASCSAWALSMGAVRGLRMRYAELRRRRILDSAALRAGHVVQMKAGLLQVGELPPKRMERGLEAAETRRARTDGPWKRCASPSDAEMLTRPRIDWHFKSERCMIVGLGDELDLRYLGPQELGWEAAPGARRAPSRHETREPCRGTCLLGGHISDTHWAQARPLVAREQGQARCCGAERGTLWHRQRGGLAHEAQRRGRGRWLPADWPPQGRRPDAMGAGCVRRQYDVKLNGKLSLDDAKLEPLFGAWRCGGGATAHRDGDGNLVAEVYGAVGRDSGPQRTANGGEGEVAWMPSTLARPAVERAQAAEEARGEWPSAERPRLESARSTGNCSAALSARAVAFSILGHALSYACAGEGEDTQELVACSKCDAYMTLGGRSGVKPRLKERCPGDKTDRGGRNQRSLWLRGPHPGGRRQEGSRAARHRVKRRGHPYVGSQGPVPVQAQERYLEWFGTAAEPAADPSASVGSAGSAPAAAAEPRVAAGPGGGPSDAAAAAAVASLPKRRPAAASEGGLGGIGVVEEELAAAVGPAGGALEGRRVRRRVARRGGLSVPQRSAAKLNGMATRLASGRRWRRLASGGWQPRLRTWPLWLLVLLATLLGAGAEEPRQSRRVPSEASAAGPRQLGGSSAEVARLGTKQPNALGEAPAPPAPGRTAAAARGTRGGLEDFGASPTGVTGRSLVRIDWHFKSEQYWVAEHGGDFDPMTLEPRAQDLGVGLAARQARDLNLHRHSALTHAMRQALDVALQRPTADRTRRWQPSHEAWYVRQVARVLADAEAATAAACEKDEVGALEFGTSEWSDLIGQAGVPRHPEATAVMADLLQSAELPLRRKLSSDPLLLRPALRGAIGQLLGPGIVLCVRGQHVRGGHISNTHWTMRIWRTRKPVDGRLNGKLYLDGSAKSSRSTGSSTTALSAIAVAFSILGHALCYACAGEGEGAQEIVACSRRGAYKVLGSHAGAEPRLKERCPGDKTSKSGRNQRSLWGRGLRPGGRPRADKQRVKGEGIPALRSQGPVPGHAQERYLEWPGIEAESAGGASAAASSSGSGPAAPAAVQAAEVAAASLPLQQPASARAGLLGVRGTTEEGFAAADSTAIDGQAQPRGLRGSGHGEVPVQWRQRQAQQVLLDVQLRQVELGLAHLLPGLRVCGPAMGDWDAPAHGEAYGRPGRLGGSATWAPCPEAGPRSGHAGSIHQVADLGLGSEWDAQRLQAAVEQLGALQAEPPDGVDGCFTDVVASQLEAKRAGAGQGPKADAISKGEKRLQAARMEFEQKQEARDLVEAQGHLAQEKLAELDEELEVASLAPQALEETAREEAEAMRRQCAAEWTGASQAPGFLMQLEKLPEAWGTSSFEVAWAAIRAQMEAVRAQLEGAPLASKRTPWAESCPMDEVSGNVGGLADCGGVWQPQPAAERGQAERCGKALGEWPTVAQSCMRELAAEAADLAPLAAHPAGKAAGNRLGRAQPGPASAEWIEPVGRAGVPEPPEAMARSASPQLPTARAQRREGAAASGGGAATGVNHTSAVRDEVQAQWIGNRHLELERYTVMDLGGASNSMFLEARPWPGVKENATPRRARGGGDGERYSEQYVIGWAASSGGLLPARENHLAAAALSATAVAFCVLGHVLSYACVGEGEDAQEIAACTKCGANKMLGGRAGGRSRLKMQCPGPSNLTNKSRDQRSLWE</sequence>
<feature type="region of interest" description="Disordered" evidence="2">
    <location>
        <begin position="2535"/>
        <end position="2555"/>
    </location>
</feature>
<feature type="region of interest" description="Disordered" evidence="2">
    <location>
        <begin position="2051"/>
        <end position="2106"/>
    </location>
</feature>
<feature type="region of interest" description="Disordered" evidence="2">
    <location>
        <begin position="2407"/>
        <end position="2463"/>
    </location>
</feature>